<organism evidence="2 3">
    <name type="scientific">Paraburkholderia strydomiana</name>
    <dbReference type="NCBI Taxonomy" id="1245417"/>
    <lineage>
        <taxon>Bacteria</taxon>
        <taxon>Pseudomonadati</taxon>
        <taxon>Pseudomonadota</taxon>
        <taxon>Betaproteobacteria</taxon>
        <taxon>Burkholderiales</taxon>
        <taxon>Burkholderiaceae</taxon>
        <taxon>Paraburkholderia</taxon>
    </lineage>
</organism>
<feature type="coiled-coil region" evidence="1">
    <location>
        <begin position="194"/>
        <end position="221"/>
    </location>
</feature>
<accession>A0ABW9ER41</accession>
<dbReference type="RefSeq" id="WP_408149902.1">
    <property type="nucleotide sequence ID" value="NZ_JAQQCL010000047.1"/>
</dbReference>
<proteinExistence type="predicted"/>
<reference evidence="2 3" key="1">
    <citation type="journal article" date="2024" name="Chem. Sci.">
        <title>Discovery of megapolipeptins by genome mining of a Burkholderiales bacteria collection.</title>
        <authorList>
            <person name="Paulo B.S."/>
            <person name="Recchia M.J.J."/>
            <person name="Lee S."/>
            <person name="Fergusson C.H."/>
            <person name="Romanowski S.B."/>
            <person name="Hernandez A."/>
            <person name="Krull N."/>
            <person name="Liu D.Y."/>
            <person name="Cavanagh H."/>
            <person name="Bos A."/>
            <person name="Gray C.A."/>
            <person name="Murphy B.T."/>
            <person name="Linington R.G."/>
            <person name="Eustaquio A.S."/>
        </authorList>
    </citation>
    <scope>NUCLEOTIDE SEQUENCE [LARGE SCALE GENOMIC DNA]</scope>
    <source>
        <strain evidence="2 3">RL17-350-BIC-E</strain>
    </source>
</reference>
<dbReference type="Proteomes" id="UP001629392">
    <property type="component" value="Unassembled WGS sequence"/>
</dbReference>
<evidence type="ECO:0000313" key="3">
    <source>
        <dbReference type="Proteomes" id="UP001629392"/>
    </source>
</evidence>
<name>A0ABW9ER41_9BURK</name>
<evidence type="ECO:0000313" key="2">
    <source>
        <dbReference type="EMBL" id="MFM0721531.1"/>
    </source>
</evidence>
<keyword evidence="1" id="KW-0175">Coiled coil</keyword>
<keyword evidence="3" id="KW-1185">Reference proteome</keyword>
<comment type="caution">
    <text evidence="2">The sequence shown here is derived from an EMBL/GenBank/DDBJ whole genome shotgun (WGS) entry which is preliminary data.</text>
</comment>
<protein>
    <submittedName>
        <fullName evidence="2">Uncharacterized protein</fullName>
    </submittedName>
</protein>
<dbReference type="EMBL" id="JAQQCL010000047">
    <property type="protein sequence ID" value="MFM0721531.1"/>
    <property type="molecule type" value="Genomic_DNA"/>
</dbReference>
<evidence type="ECO:0000256" key="1">
    <source>
        <dbReference type="SAM" id="Coils"/>
    </source>
</evidence>
<gene>
    <name evidence="2" type="ORF">PQQ73_35125</name>
</gene>
<sequence>MVDRPFVLRSVPVPPDMDESLRQLAFELNQPEAAVIRLFIRCGLDALKREAGLDRRKTEQFFRDYETSNILATKATNESSPDKDMIQRRAAIGRAQPQKNESMELQPNMPALYSGFYPDLIYKPASGDNSSIPIARFSSEPIEMAISAADIALHNGNTQLALDLVRLSVKHGMSELDRRNALDLLRLIAQSEHHADHHDEVQTLEREINAALNVLERNEASGPERS</sequence>